<dbReference type="AlphaFoldDB" id="A0AAV1QST6"/>
<keyword evidence="2" id="KW-1185">Reference proteome</keyword>
<comment type="caution">
    <text evidence="1">The sequence shown here is derived from an EMBL/GenBank/DDBJ whole genome shotgun (WGS) entry which is preliminary data.</text>
</comment>
<protein>
    <submittedName>
        <fullName evidence="1">Uncharacterized protein</fullName>
    </submittedName>
</protein>
<evidence type="ECO:0000313" key="1">
    <source>
        <dbReference type="EMBL" id="CAK7324673.1"/>
    </source>
</evidence>
<gene>
    <name evidence="1" type="ORF">DCAF_LOCUS2331</name>
</gene>
<dbReference type="EMBL" id="CAWUPB010000485">
    <property type="protein sequence ID" value="CAK7324673.1"/>
    <property type="molecule type" value="Genomic_DNA"/>
</dbReference>
<sequence>MLSTLLHWFAYSYVPSRGSSEARTSTLSTSSRFEGNSEFANIHSPGILPPIGSEFHYAQLTHCFRGFAKQLKEKKEMLKGGSELESSYPSVTPGEKARAYRYFNNKEKFMDEVIGVTNGYGCRNRRKSRTVGYLLNQSSDKPSTTTTGGKLCFVDSFASSSLLSGD</sequence>
<proteinExistence type="predicted"/>
<accession>A0AAV1QST6</accession>
<reference evidence="1 2" key="1">
    <citation type="submission" date="2024-01" db="EMBL/GenBank/DDBJ databases">
        <authorList>
            <person name="Waweru B."/>
        </authorList>
    </citation>
    <scope>NUCLEOTIDE SEQUENCE [LARGE SCALE GENOMIC DNA]</scope>
</reference>
<dbReference type="Proteomes" id="UP001314170">
    <property type="component" value="Unassembled WGS sequence"/>
</dbReference>
<evidence type="ECO:0000313" key="2">
    <source>
        <dbReference type="Proteomes" id="UP001314170"/>
    </source>
</evidence>
<name>A0AAV1QST6_9ROSI</name>
<organism evidence="1 2">
    <name type="scientific">Dovyalis caffra</name>
    <dbReference type="NCBI Taxonomy" id="77055"/>
    <lineage>
        <taxon>Eukaryota</taxon>
        <taxon>Viridiplantae</taxon>
        <taxon>Streptophyta</taxon>
        <taxon>Embryophyta</taxon>
        <taxon>Tracheophyta</taxon>
        <taxon>Spermatophyta</taxon>
        <taxon>Magnoliopsida</taxon>
        <taxon>eudicotyledons</taxon>
        <taxon>Gunneridae</taxon>
        <taxon>Pentapetalae</taxon>
        <taxon>rosids</taxon>
        <taxon>fabids</taxon>
        <taxon>Malpighiales</taxon>
        <taxon>Salicaceae</taxon>
        <taxon>Flacourtieae</taxon>
        <taxon>Dovyalis</taxon>
    </lineage>
</organism>